<evidence type="ECO:0008006" key="4">
    <source>
        <dbReference type="Google" id="ProtNLM"/>
    </source>
</evidence>
<keyword evidence="1" id="KW-0472">Membrane</keyword>
<evidence type="ECO:0000313" key="3">
    <source>
        <dbReference type="Proteomes" id="UP001549139"/>
    </source>
</evidence>
<feature type="transmembrane region" description="Helical" evidence="1">
    <location>
        <begin position="29"/>
        <end position="51"/>
    </location>
</feature>
<feature type="transmembrane region" description="Helical" evidence="1">
    <location>
        <begin position="57"/>
        <end position="79"/>
    </location>
</feature>
<proteinExistence type="predicted"/>
<dbReference type="EMBL" id="JBEPNZ010000001">
    <property type="protein sequence ID" value="MET3943203.1"/>
    <property type="molecule type" value="Genomic_DNA"/>
</dbReference>
<gene>
    <name evidence="2" type="ORF">JOF50_000002</name>
</gene>
<reference evidence="2 3" key="1">
    <citation type="submission" date="2024-06" db="EMBL/GenBank/DDBJ databases">
        <title>Sequencing the genomes of 1000 actinobacteria strains.</title>
        <authorList>
            <person name="Klenk H.-P."/>
        </authorList>
    </citation>
    <scope>NUCLEOTIDE SEQUENCE [LARGE SCALE GENOMIC DNA]</scope>
    <source>
        <strain evidence="2 3">DSM 44265</strain>
    </source>
</reference>
<keyword evidence="1" id="KW-1133">Transmembrane helix</keyword>
<accession>A0ABV2NUB8</accession>
<keyword evidence="1" id="KW-0812">Transmembrane</keyword>
<dbReference type="SUPFAM" id="SSF81340">
    <property type="entry name" value="Clc chloride channel"/>
    <property type="match status" value="1"/>
</dbReference>
<comment type="caution">
    <text evidence="2">The sequence shown here is derived from an EMBL/GenBank/DDBJ whole genome shotgun (WGS) entry which is preliminary data.</text>
</comment>
<sequence length="217" mass="23822">MSGMKVFKFDVDEDFAKQHNEMVRDTRSLVASGIAIFVIALIAGVAVWFLVDSSSPWHWLGSVGLVLFGVLMLVVALLIPRSVGKTQELYDAHPLAPAIITERAGTTVTLTALVNTQVDPASRPLWAITSRVMQPLPNTPDKVGTKVPVAAIGAQRSARDQQHWQTITPMPIAWGTPDEAVVAQARKSIPQEQWNELDRARRKADLVERSKNALVEL</sequence>
<dbReference type="InterPro" id="IPR023124">
    <property type="entry name" value="DUF3239_dom_sf"/>
</dbReference>
<name>A0ABV2NUB8_9CORY</name>
<dbReference type="InterPro" id="IPR014743">
    <property type="entry name" value="Cl-channel_core"/>
</dbReference>
<organism evidence="2 3">
    <name type="scientific">Corynebacterium mucifaciens</name>
    <dbReference type="NCBI Taxonomy" id="57171"/>
    <lineage>
        <taxon>Bacteria</taxon>
        <taxon>Bacillati</taxon>
        <taxon>Actinomycetota</taxon>
        <taxon>Actinomycetes</taxon>
        <taxon>Mycobacteriales</taxon>
        <taxon>Corynebacteriaceae</taxon>
        <taxon>Corynebacterium</taxon>
    </lineage>
</organism>
<dbReference type="Gene3D" id="2.40.410.10">
    <property type="entry name" value="putative membrane protein from Corynebacterium diphtheriae superfamily"/>
    <property type="match status" value="1"/>
</dbReference>
<dbReference type="InterPro" id="IPR021632">
    <property type="entry name" value="DUF3239"/>
</dbReference>
<dbReference type="Pfam" id="PF11580">
    <property type="entry name" value="DUF3239"/>
    <property type="match status" value="1"/>
</dbReference>
<evidence type="ECO:0000313" key="2">
    <source>
        <dbReference type="EMBL" id="MET3943203.1"/>
    </source>
</evidence>
<dbReference type="RefSeq" id="WP_246233721.1">
    <property type="nucleotide sequence ID" value="NZ_JAAXPF010000001.1"/>
</dbReference>
<dbReference type="Proteomes" id="UP001549139">
    <property type="component" value="Unassembled WGS sequence"/>
</dbReference>
<keyword evidence="3" id="KW-1185">Reference proteome</keyword>
<evidence type="ECO:0000256" key="1">
    <source>
        <dbReference type="SAM" id="Phobius"/>
    </source>
</evidence>
<protein>
    <recommendedName>
        <fullName evidence="4">DUF3239 domain-containing protein</fullName>
    </recommendedName>
</protein>